<feature type="transmembrane region" description="Helical" evidence="12">
    <location>
        <begin position="83"/>
        <end position="104"/>
    </location>
</feature>
<feature type="domain" description="Peptidase M50" evidence="13">
    <location>
        <begin position="32"/>
        <end position="104"/>
    </location>
</feature>
<dbReference type="AlphaFoldDB" id="A0A1I0V0C5"/>
<protein>
    <submittedName>
        <fullName evidence="14">Stage IV sporulation protein FB</fullName>
    </submittedName>
</protein>
<keyword evidence="4" id="KW-0645">Protease</keyword>
<sequence length="287" mass="34169">MTRHKWLPPVHIHPILFIFIIISFLTGTFIELMTILVIVFIHELGHFTAAKWFGWRIRGVMLWVFGGVMETDEHGTRPFYEEVLVTLAGPFQHVFIYMILLLLSESQTVMPSIIDMAYFYNTVILLFNLLPIWPLDGGKLTFLIFSEVFPYRKAYYYVIIFSLCMNMVSMLVLLFLVPFTLSAFLLFSFLLMENRKDWKQRYYVFIRFLLRRYQGKAHFKRVLPIEVSHHHTLMDVFNGFYRDKTHTIYVKLPGDIRQSINEMECLHNYFHERNHHVSMGELVSYVS</sequence>
<comment type="similarity">
    <text evidence="3">Belongs to the peptidase M50B family.</text>
</comment>
<keyword evidence="9 12" id="KW-1133">Transmembrane helix</keyword>
<dbReference type="InterPro" id="IPR008915">
    <property type="entry name" value="Peptidase_M50"/>
</dbReference>
<evidence type="ECO:0000313" key="15">
    <source>
        <dbReference type="Proteomes" id="UP000198642"/>
    </source>
</evidence>
<evidence type="ECO:0000259" key="13">
    <source>
        <dbReference type="Pfam" id="PF02163"/>
    </source>
</evidence>
<proteinExistence type="inferred from homology"/>
<keyword evidence="5 12" id="KW-0812">Transmembrane</keyword>
<gene>
    <name evidence="14" type="ORF">SAMN04488072_10123</name>
</gene>
<evidence type="ECO:0000256" key="9">
    <source>
        <dbReference type="ARBA" id="ARBA00022989"/>
    </source>
</evidence>
<organism evidence="14 15">
    <name type="scientific">Lentibacillus halodurans</name>
    <dbReference type="NCBI Taxonomy" id="237679"/>
    <lineage>
        <taxon>Bacteria</taxon>
        <taxon>Bacillati</taxon>
        <taxon>Bacillota</taxon>
        <taxon>Bacilli</taxon>
        <taxon>Bacillales</taxon>
        <taxon>Bacillaceae</taxon>
        <taxon>Lentibacillus</taxon>
    </lineage>
</organism>
<dbReference type="GO" id="GO:0008237">
    <property type="term" value="F:metallopeptidase activity"/>
    <property type="evidence" value="ECO:0007669"/>
    <property type="project" value="UniProtKB-KW"/>
</dbReference>
<evidence type="ECO:0000256" key="10">
    <source>
        <dbReference type="ARBA" id="ARBA00023049"/>
    </source>
</evidence>
<dbReference type="EMBL" id="FOJW01000001">
    <property type="protein sequence ID" value="SFA68986.1"/>
    <property type="molecule type" value="Genomic_DNA"/>
</dbReference>
<keyword evidence="11 12" id="KW-0472">Membrane</keyword>
<feature type="transmembrane region" description="Helical" evidence="12">
    <location>
        <begin position="15"/>
        <end position="41"/>
    </location>
</feature>
<feature type="transmembrane region" description="Helical" evidence="12">
    <location>
        <begin position="154"/>
        <end position="187"/>
    </location>
</feature>
<evidence type="ECO:0000256" key="4">
    <source>
        <dbReference type="ARBA" id="ARBA00022670"/>
    </source>
</evidence>
<keyword evidence="7" id="KW-0378">Hydrolase</keyword>
<evidence type="ECO:0000313" key="14">
    <source>
        <dbReference type="EMBL" id="SFA68986.1"/>
    </source>
</evidence>
<evidence type="ECO:0000256" key="3">
    <source>
        <dbReference type="ARBA" id="ARBA00007931"/>
    </source>
</evidence>
<keyword evidence="8" id="KW-0862">Zinc</keyword>
<evidence type="ECO:0000256" key="6">
    <source>
        <dbReference type="ARBA" id="ARBA00022723"/>
    </source>
</evidence>
<evidence type="ECO:0000256" key="11">
    <source>
        <dbReference type="ARBA" id="ARBA00023136"/>
    </source>
</evidence>
<dbReference type="GO" id="GO:0006508">
    <property type="term" value="P:proteolysis"/>
    <property type="evidence" value="ECO:0007669"/>
    <property type="project" value="UniProtKB-KW"/>
</dbReference>
<feature type="transmembrane region" description="Helical" evidence="12">
    <location>
        <begin position="53"/>
        <end position="71"/>
    </location>
</feature>
<evidence type="ECO:0000256" key="7">
    <source>
        <dbReference type="ARBA" id="ARBA00022801"/>
    </source>
</evidence>
<keyword evidence="10" id="KW-0482">Metalloprotease</keyword>
<dbReference type="Proteomes" id="UP000198642">
    <property type="component" value="Unassembled WGS sequence"/>
</dbReference>
<dbReference type="GO" id="GO:0016020">
    <property type="term" value="C:membrane"/>
    <property type="evidence" value="ECO:0007669"/>
    <property type="project" value="UniProtKB-SubCell"/>
</dbReference>
<evidence type="ECO:0000256" key="12">
    <source>
        <dbReference type="SAM" id="Phobius"/>
    </source>
</evidence>
<dbReference type="STRING" id="237679.SAMN04488072_10123"/>
<dbReference type="OrthoDB" id="166377at2"/>
<evidence type="ECO:0000256" key="5">
    <source>
        <dbReference type="ARBA" id="ARBA00022692"/>
    </source>
</evidence>
<feature type="domain" description="Peptidase M50" evidence="13">
    <location>
        <begin position="110"/>
        <end position="162"/>
    </location>
</feature>
<dbReference type="PANTHER" id="PTHR39188">
    <property type="entry name" value="MEMBRANE-ASSOCIATED ZINC METALLOPROTEASE M50B"/>
    <property type="match status" value="1"/>
</dbReference>
<name>A0A1I0V0C5_9BACI</name>
<comment type="cofactor">
    <cofactor evidence="1">
        <name>Zn(2+)</name>
        <dbReference type="ChEBI" id="CHEBI:29105"/>
    </cofactor>
</comment>
<evidence type="ECO:0000256" key="2">
    <source>
        <dbReference type="ARBA" id="ARBA00004141"/>
    </source>
</evidence>
<keyword evidence="6" id="KW-0479">Metal-binding</keyword>
<dbReference type="Pfam" id="PF02163">
    <property type="entry name" value="Peptidase_M50"/>
    <property type="match status" value="2"/>
</dbReference>
<dbReference type="GO" id="GO:0046872">
    <property type="term" value="F:metal ion binding"/>
    <property type="evidence" value="ECO:0007669"/>
    <property type="project" value="UniProtKB-KW"/>
</dbReference>
<reference evidence="14 15" key="1">
    <citation type="submission" date="2016-10" db="EMBL/GenBank/DDBJ databases">
        <authorList>
            <person name="de Groot N.N."/>
        </authorList>
    </citation>
    <scope>NUCLEOTIDE SEQUENCE [LARGE SCALE GENOMIC DNA]</scope>
    <source>
        <strain evidence="14 15">CGMCC 1.3702</strain>
    </source>
</reference>
<dbReference type="PANTHER" id="PTHR39188:SF3">
    <property type="entry name" value="STAGE IV SPORULATION PROTEIN FB"/>
    <property type="match status" value="1"/>
</dbReference>
<accession>A0A1I0V0C5</accession>
<feature type="transmembrane region" description="Helical" evidence="12">
    <location>
        <begin position="116"/>
        <end position="134"/>
    </location>
</feature>
<dbReference type="RefSeq" id="WP_090231870.1">
    <property type="nucleotide sequence ID" value="NZ_FOJW01000001.1"/>
</dbReference>
<keyword evidence="15" id="KW-1185">Reference proteome</keyword>
<comment type="subcellular location">
    <subcellularLocation>
        <location evidence="2">Membrane</location>
        <topology evidence="2">Multi-pass membrane protein</topology>
    </subcellularLocation>
</comment>
<evidence type="ECO:0000256" key="1">
    <source>
        <dbReference type="ARBA" id="ARBA00001947"/>
    </source>
</evidence>
<evidence type="ECO:0000256" key="8">
    <source>
        <dbReference type="ARBA" id="ARBA00022833"/>
    </source>
</evidence>